<dbReference type="Proteomes" id="UP000792457">
    <property type="component" value="Unassembled WGS sequence"/>
</dbReference>
<evidence type="ECO:0000313" key="2">
    <source>
        <dbReference type="EMBL" id="KAG8224182.1"/>
    </source>
</evidence>
<name>A0A8K0NWF2_LADFU</name>
<dbReference type="EMBL" id="KZ308187">
    <property type="protein sequence ID" value="KAG8224182.1"/>
    <property type="molecule type" value="Genomic_DNA"/>
</dbReference>
<keyword evidence="3" id="KW-1185">Reference proteome</keyword>
<organism evidence="2 3">
    <name type="scientific">Ladona fulva</name>
    <name type="common">Scarce chaser dragonfly</name>
    <name type="synonym">Libellula fulva</name>
    <dbReference type="NCBI Taxonomy" id="123851"/>
    <lineage>
        <taxon>Eukaryota</taxon>
        <taxon>Metazoa</taxon>
        <taxon>Ecdysozoa</taxon>
        <taxon>Arthropoda</taxon>
        <taxon>Hexapoda</taxon>
        <taxon>Insecta</taxon>
        <taxon>Pterygota</taxon>
        <taxon>Palaeoptera</taxon>
        <taxon>Odonata</taxon>
        <taxon>Epiprocta</taxon>
        <taxon>Anisoptera</taxon>
        <taxon>Libelluloidea</taxon>
        <taxon>Libellulidae</taxon>
        <taxon>Ladona</taxon>
    </lineage>
</organism>
<comment type="caution">
    <text evidence="2">The sequence shown here is derived from an EMBL/GenBank/DDBJ whole genome shotgun (WGS) entry which is preliminary data.</text>
</comment>
<dbReference type="AlphaFoldDB" id="A0A8K0NWF2"/>
<feature type="compositionally biased region" description="Basic and acidic residues" evidence="1">
    <location>
        <begin position="179"/>
        <end position="195"/>
    </location>
</feature>
<evidence type="ECO:0000313" key="3">
    <source>
        <dbReference type="Proteomes" id="UP000792457"/>
    </source>
</evidence>
<gene>
    <name evidence="2" type="ORF">J437_LFUL002304</name>
</gene>
<feature type="region of interest" description="Disordered" evidence="1">
    <location>
        <begin position="135"/>
        <end position="273"/>
    </location>
</feature>
<feature type="compositionally biased region" description="Acidic residues" evidence="1">
    <location>
        <begin position="252"/>
        <end position="262"/>
    </location>
</feature>
<sequence>MASSQLINNTGGDGASSSLIIPKIPSESKRRELTDAIHHCFKLMLENNLAVPTISRETSMLAKLIGQEIFFRIVKMIYEIQFNVSKEVHPRRADKGKTVSAPASTGEIIDGIRVKREPPSPPSLMEHVRAAELVPDESIRTRGENRVEASSALAPTEEVLEESRIKNEPPSPPALYISFKDRDSSYSSSDDERPRPPLPFSIKERVRAAELNPDQSIITEGESMVEASSALGPTEESRIRSEPPSPTSPMVEESDMSSDDGDSTYSPSEDENLRLLIPFSVKVRHTMQMETAVKPS</sequence>
<accession>A0A8K0NWF2</accession>
<reference evidence="2" key="1">
    <citation type="submission" date="2013-04" db="EMBL/GenBank/DDBJ databases">
        <authorList>
            <person name="Qu J."/>
            <person name="Murali S.C."/>
            <person name="Bandaranaike D."/>
            <person name="Bellair M."/>
            <person name="Blankenburg K."/>
            <person name="Chao H."/>
            <person name="Dinh H."/>
            <person name="Doddapaneni H."/>
            <person name="Downs B."/>
            <person name="Dugan-Rocha S."/>
            <person name="Elkadiri S."/>
            <person name="Gnanaolivu R.D."/>
            <person name="Hernandez B."/>
            <person name="Javaid M."/>
            <person name="Jayaseelan J.C."/>
            <person name="Lee S."/>
            <person name="Li M."/>
            <person name="Ming W."/>
            <person name="Munidasa M."/>
            <person name="Muniz J."/>
            <person name="Nguyen L."/>
            <person name="Ongeri F."/>
            <person name="Osuji N."/>
            <person name="Pu L.-L."/>
            <person name="Puazo M."/>
            <person name="Qu C."/>
            <person name="Quiroz J."/>
            <person name="Raj R."/>
            <person name="Weissenberger G."/>
            <person name="Xin Y."/>
            <person name="Zou X."/>
            <person name="Han Y."/>
            <person name="Richards S."/>
            <person name="Worley K."/>
            <person name="Muzny D."/>
            <person name="Gibbs R."/>
        </authorList>
    </citation>
    <scope>NUCLEOTIDE SEQUENCE</scope>
    <source>
        <strain evidence="2">Sampled in the wild</strain>
    </source>
</reference>
<proteinExistence type="predicted"/>
<protein>
    <submittedName>
        <fullName evidence="2">Uncharacterized protein</fullName>
    </submittedName>
</protein>
<evidence type="ECO:0000256" key="1">
    <source>
        <dbReference type="SAM" id="MobiDB-lite"/>
    </source>
</evidence>
<reference evidence="2" key="2">
    <citation type="submission" date="2017-10" db="EMBL/GenBank/DDBJ databases">
        <title>Ladona fulva Genome sequencing and assembly.</title>
        <authorList>
            <person name="Murali S."/>
            <person name="Richards S."/>
            <person name="Bandaranaike D."/>
            <person name="Bellair M."/>
            <person name="Blankenburg K."/>
            <person name="Chao H."/>
            <person name="Dinh H."/>
            <person name="Doddapaneni H."/>
            <person name="Dugan-Rocha S."/>
            <person name="Elkadiri S."/>
            <person name="Gnanaolivu R."/>
            <person name="Hernandez B."/>
            <person name="Skinner E."/>
            <person name="Javaid M."/>
            <person name="Lee S."/>
            <person name="Li M."/>
            <person name="Ming W."/>
            <person name="Munidasa M."/>
            <person name="Muniz J."/>
            <person name="Nguyen L."/>
            <person name="Hughes D."/>
            <person name="Osuji N."/>
            <person name="Pu L.-L."/>
            <person name="Puazo M."/>
            <person name="Qu C."/>
            <person name="Quiroz J."/>
            <person name="Raj R."/>
            <person name="Weissenberger G."/>
            <person name="Xin Y."/>
            <person name="Zou X."/>
            <person name="Han Y."/>
            <person name="Worley K."/>
            <person name="Muzny D."/>
            <person name="Gibbs R."/>
        </authorList>
    </citation>
    <scope>NUCLEOTIDE SEQUENCE</scope>
    <source>
        <strain evidence="2">Sampled in the wild</strain>
    </source>
</reference>
<feature type="compositionally biased region" description="Basic and acidic residues" evidence="1">
    <location>
        <begin position="137"/>
        <end position="147"/>
    </location>
</feature>